<dbReference type="AlphaFoldDB" id="A0AAW2E1K9"/>
<sequence length="177" mass="20640">MILQIRAAPTDTLRWCKEELWHAWKHIFPITPTSVRTGNLPLDHPTWGQTPNPWWKFLTDTPLLLWEEAEELSNQRRPSIMPHFNESRWIIQERIPVDFRAMAAAYMGNHPMLKLVQILAPIKRCDVLNFLIALFEEEKAWIGRDVVEERKGLWALKPFKALELDGLHVGVFPACLA</sequence>
<evidence type="ECO:0000313" key="2">
    <source>
        <dbReference type="Proteomes" id="UP001459277"/>
    </source>
</evidence>
<evidence type="ECO:0000313" key="1">
    <source>
        <dbReference type="EMBL" id="KAL0015593.1"/>
    </source>
</evidence>
<proteinExistence type="predicted"/>
<gene>
    <name evidence="1" type="ORF">SO802_002662</name>
</gene>
<name>A0AAW2E1K9_9ROSI</name>
<organism evidence="1 2">
    <name type="scientific">Lithocarpus litseifolius</name>
    <dbReference type="NCBI Taxonomy" id="425828"/>
    <lineage>
        <taxon>Eukaryota</taxon>
        <taxon>Viridiplantae</taxon>
        <taxon>Streptophyta</taxon>
        <taxon>Embryophyta</taxon>
        <taxon>Tracheophyta</taxon>
        <taxon>Spermatophyta</taxon>
        <taxon>Magnoliopsida</taxon>
        <taxon>eudicotyledons</taxon>
        <taxon>Gunneridae</taxon>
        <taxon>Pentapetalae</taxon>
        <taxon>rosids</taxon>
        <taxon>fabids</taxon>
        <taxon>Fagales</taxon>
        <taxon>Fagaceae</taxon>
        <taxon>Lithocarpus</taxon>
    </lineage>
</organism>
<protein>
    <submittedName>
        <fullName evidence="1">Uncharacterized protein</fullName>
    </submittedName>
</protein>
<comment type="caution">
    <text evidence="1">The sequence shown here is derived from an EMBL/GenBank/DDBJ whole genome shotgun (WGS) entry which is preliminary data.</text>
</comment>
<dbReference type="EMBL" id="JAZDWU010000001">
    <property type="protein sequence ID" value="KAL0015593.1"/>
    <property type="molecule type" value="Genomic_DNA"/>
</dbReference>
<accession>A0AAW2E1K9</accession>
<reference evidence="1 2" key="1">
    <citation type="submission" date="2024-01" db="EMBL/GenBank/DDBJ databases">
        <title>A telomere-to-telomere, gap-free genome of sweet tea (Lithocarpus litseifolius).</title>
        <authorList>
            <person name="Zhou J."/>
        </authorList>
    </citation>
    <scope>NUCLEOTIDE SEQUENCE [LARGE SCALE GENOMIC DNA]</scope>
    <source>
        <strain evidence="1">Zhou-2022a</strain>
        <tissue evidence="1">Leaf</tissue>
    </source>
</reference>
<dbReference type="Proteomes" id="UP001459277">
    <property type="component" value="Unassembled WGS sequence"/>
</dbReference>
<keyword evidence="2" id="KW-1185">Reference proteome</keyword>